<protein>
    <submittedName>
        <fullName evidence="3">Uncharacterized protein</fullName>
    </submittedName>
</protein>
<proteinExistence type="predicted"/>
<sequence length="270" mass="29728">HIQVTSTLLLRVVGRRLLDGLVEVRERVDIALRGAQAPPERRLGPRVQAADVRPDLVGDLVRAPAVLIRRRRRGARRVPGRRRPAARPLHLHPAPAGRRDVDAGFEVIPWRITRLAPPSSPLLPLLPLPALLRRSLERRDARQRRARRRRVPGLALPHVVGARPVQMLEAVPVERDASSFHVVHAPAPAPHHDDDAHEEDQGRGEAVEEVEVGLARASSGHFASLCVGCPWPSFRRLTRSVRACLFVLCFSLFALCAGCPSFVGSVTSGL</sequence>
<evidence type="ECO:0000256" key="1">
    <source>
        <dbReference type="SAM" id="MobiDB-lite"/>
    </source>
</evidence>
<organism evidence="3 4">
    <name type="scientific">Pelagomonas calceolata</name>
    <dbReference type="NCBI Taxonomy" id="35677"/>
    <lineage>
        <taxon>Eukaryota</taxon>
        <taxon>Sar</taxon>
        <taxon>Stramenopiles</taxon>
        <taxon>Ochrophyta</taxon>
        <taxon>Pelagophyceae</taxon>
        <taxon>Pelagomonadales</taxon>
        <taxon>Pelagomonadaceae</taxon>
        <taxon>Pelagomonas</taxon>
    </lineage>
</organism>
<keyword evidence="2" id="KW-0472">Membrane</keyword>
<evidence type="ECO:0000256" key="2">
    <source>
        <dbReference type="SAM" id="Phobius"/>
    </source>
</evidence>
<keyword evidence="2" id="KW-1133">Transmembrane helix</keyword>
<evidence type="ECO:0000313" key="3">
    <source>
        <dbReference type="EMBL" id="CAH0369775.1"/>
    </source>
</evidence>
<name>A0A8J2WXG8_9STRA</name>
<accession>A0A8J2WXG8</accession>
<keyword evidence="2" id="KW-0812">Transmembrane</keyword>
<dbReference type="AlphaFoldDB" id="A0A8J2WXG8"/>
<dbReference type="EMBL" id="CAKKNE010000002">
    <property type="protein sequence ID" value="CAH0369775.1"/>
    <property type="molecule type" value="Genomic_DNA"/>
</dbReference>
<dbReference type="Proteomes" id="UP000789595">
    <property type="component" value="Unassembled WGS sequence"/>
</dbReference>
<keyword evidence="4" id="KW-1185">Reference proteome</keyword>
<gene>
    <name evidence="3" type="ORF">PECAL_2P29130</name>
</gene>
<comment type="caution">
    <text evidence="3">The sequence shown here is derived from an EMBL/GenBank/DDBJ whole genome shotgun (WGS) entry which is preliminary data.</text>
</comment>
<feature type="compositionally biased region" description="Low complexity" evidence="1">
    <location>
        <begin position="86"/>
        <end position="95"/>
    </location>
</feature>
<feature type="compositionally biased region" description="Basic residues" evidence="1">
    <location>
        <begin position="73"/>
        <end position="85"/>
    </location>
</feature>
<evidence type="ECO:0000313" key="4">
    <source>
        <dbReference type="Proteomes" id="UP000789595"/>
    </source>
</evidence>
<reference evidence="3" key="1">
    <citation type="submission" date="2021-11" db="EMBL/GenBank/DDBJ databases">
        <authorList>
            <consortium name="Genoscope - CEA"/>
            <person name="William W."/>
        </authorList>
    </citation>
    <scope>NUCLEOTIDE SEQUENCE</scope>
</reference>
<feature type="region of interest" description="Disordered" evidence="1">
    <location>
        <begin position="73"/>
        <end position="95"/>
    </location>
</feature>
<feature type="transmembrane region" description="Helical" evidence="2">
    <location>
        <begin position="243"/>
        <end position="263"/>
    </location>
</feature>
<feature type="non-terminal residue" evidence="3">
    <location>
        <position position="1"/>
    </location>
</feature>